<dbReference type="Proteomes" id="UP000515789">
    <property type="component" value="Chromosome"/>
</dbReference>
<dbReference type="RefSeq" id="WP_018597060.1">
    <property type="nucleotide sequence ID" value="NZ_CABLBP010000005.1"/>
</dbReference>
<feature type="compositionally biased region" description="Basic and acidic residues" evidence="1">
    <location>
        <begin position="37"/>
        <end position="51"/>
    </location>
</feature>
<evidence type="ECO:0000256" key="2">
    <source>
        <dbReference type="SAM" id="SignalP"/>
    </source>
</evidence>
<dbReference type="InterPro" id="IPR006059">
    <property type="entry name" value="SBP"/>
</dbReference>
<dbReference type="EMBL" id="CP039126">
    <property type="protein sequence ID" value="QMW81018.1"/>
    <property type="molecule type" value="Genomic_DNA"/>
</dbReference>
<gene>
    <name evidence="3" type="ORF">E5259_27540</name>
</gene>
<organism evidence="3 4">
    <name type="scientific">Blautia producta</name>
    <dbReference type="NCBI Taxonomy" id="33035"/>
    <lineage>
        <taxon>Bacteria</taxon>
        <taxon>Bacillati</taxon>
        <taxon>Bacillota</taxon>
        <taxon>Clostridia</taxon>
        <taxon>Lachnospirales</taxon>
        <taxon>Lachnospiraceae</taxon>
        <taxon>Blautia</taxon>
    </lineage>
</organism>
<name>A0A7G5N2C5_9FIRM</name>
<reference evidence="3 4" key="1">
    <citation type="submission" date="2019-04" db="EMBL/GenBank/DDBJ databases">
        <authorList>
            <person name="Schori C."/>
            <person name="Ahrens C."/>
        </authorList>
    </citation>
    <scope>NUCLEOTIDE SEQUENCE [LARGE SCALE GENOMIC DNA]</scope>
    <source>
        <strain evidence="3 4">DSM 2950</strain>
    </source>
</reference>
<feature type="chain" id="PRO_5039511934" evidence="2">
    <location>
        <begin position="21"/>
        <end position="482"/>
    </location>
</feature>
<evidence type="ECO:0000313" key="4">
    <source>
        <dbReference type="Proteomes" id="UP000515789"/>
    </source>
</evidence>
<accession>A0A7G5N2C5</accession>
<dbReference type="InterPro" id="IPR050490">
    <property type="entry name" value="Bact_solute-bd_prot1"/>
</dbReference>
<protein>
    <submittedName>
        <fullName evidence="3">Extracellular solute-binding protein</fullName>
    </submittedName>
</protein>
<dbReference type="Pfam" id="PF01547">
    <property type="entry name" value="SBP_bac_1"/>
    <property type="match status" value="1"/>
</dbReference>
<keyword evidence="2" id="KW-0732">Signal</keyword>
<dbReference type="GeneID" id="75053508"/>
<dbReference type="AlphaFoldDB" id="A0A7G5N2C5"/>
<evidence type="ECO:0000256" key="1">
    <source>
        <dbReference type="SAM" id="MobiDB-lite"/>
    </source>
</evidence>
<proteinExistence type="predicted"/>
<feature type="compositionally biased region" description="Polar residues" evidence="1">
    <location>
        <begin position="25"/>
        <end position="36"/>
    </location>
</feature>
<evidence type="ECO:0000313" key="3">
    <source>
        <dbReference type="EMBL" id="QMW81018.1"/>
    </source>
</evidence>
<sequence length="482" mass="52984">MKNKLAAALLTLCMVAGTLAGCGDSASTSADGGTQQPEEKTELSDEAKKAQESVKTNADELKALGLEVEDTDLTGEFTYWSAFTGDSQVWDQSRVDAFNELYKDKGIKCNVQFVPDGAGINNGKLLSAIAGGQAPDLVICDNAVSAYSYAANGSFEMLEPYLEQVDLDVDNFFNGCKDVIYYKDEPYLIPQDTNVMLLYYNPDIAKEAGLDPENPPKTLEELDQWAEAMTIQKDDGTYERFGLIPWLDLKDDAFTLPFFFGADVYDSETNKLNLTSPEVVSCMEWLQSYGQKYDPERIQSFTSGLGGMFSPDHAFMTGKVGMTITGNWFSNALRVYAPDVNYKACAVPVPDGGRANSTTFQTNVFAIPKGSQNPELAALFIKFCMSGAVNEDNFAQWRSIPTSDAEFDNVSLTKEGDEMYLMERELANSPENGIPALCSCSAELSKAFVTFREGVIYGNITDIQGELQKLQDKYQAELDKAE</sequence>
<dbReference type="SUPFAM" id="SSF53850">
    <property type="entry name" value="Periplasmic binding protein-like II"/>
    <property type="match status" value="1"/>
</dbReference>
<dbReference type="PANTHER" id="PTHR43649">
    <property type="entry name" value="ARABINOSE-BINDING PROTEIN-RELATED"/>
    <property type="match status" value="1"/>
</dbReference>
<feature type="region of interest" description="Disordered" evidence="1">
    <location>
        <begin position="25"/>
        <end position="51"/>
    </location>
</feature>
<dbReference type="Gene3D" id="3.40.190.10">
    <property type="entry name" value="Periplasmic binding protein-like II"/>
    <property type="match status" value="2"/>
</dbReference>
<dbReference type="PROSITE" id="PS51257">
    <property type="entry name" value="PROKAR_LIPOPROTEIN"/>
    <property type="match status" value="1"/>
</dbReference>
<feature type="signal peptide" evidence="2">
    <location>
        <begin position="1"/>
        <end position="20"/>
    </location>
</feature>
<dbReference type="PANTHER" id="PTHR43649:SF12">
    <property type="entry name" value="DIACETYLCHITOBIOSE BINDING PROTEIN DASA"/>
    <property type="match status" value="1"/>
</dbReference>